<sequence length="436" mass="48803">MNMNNFLFYSMVATSTILAGCASTAFSNNAQQPSSTNRIAFLALGDGGYHTDYPKTKHIVNPKTKTQFIAAEKKDWIAEHRPLEEFNHAPIYVYPETNIATEQGGAIAVGKAMAQLCSSELCQFAIQLGDNIYPDGADANDGKDDQKRMDDLILKPLQPLFTQQPDLVVYSALGNHDWKTSRKGVALQTKWMASQPNFHMDERGYYSFKQGNAGNDVEFFVLDTNMLLSGQHYYEIPLRSDGSEQGLATALASGEAEIEDIERHEVPINGEDHKQLAWLANGLKSSTAKWKIVYGHHILWSIGGSKYDEGHVLRRLILPELCEYADAYIAGHEHDLELLTDDCSRVLPGNKKAKLPLIISGAASKMRGKHTPFAQQQEKRYPEYDLVWSKSFTWGFAHITLNNQDDKLQVQFYSTPSSGSGELIKEQAFSFEHRSD</sequence>
<dbReference type="AlphaFoldDB" id="A0AAD4AHV8"/>
<feature type="chain" id="PRO_5041944083" description="Calcineurin-like phosphoesterase domain-containing protein" evidence="3">
    <location>
        <begin position="31"/>
        <end position="436"/>
    </location>
</feature>
<dbReference type="Gene3D" id="3.60.21.10">
    <property type="match status" value="1"/>
</dbReference>
<proteinExistence type="predicted"/>
<accession>A0AAD4AHV8</accession>
<protein>
    <recommendedName>
        <fullName evidence="4">Calcineurin-like phosphoesterase domain-containing protein</fullName>
    </recommendedName>
</protein>
<dbReference type="PANTHER" id="PTHR10161">
    <property type="entry name" value="TARTRATE-RESISTANT ACID PHOSPHATASE TYPE 5"/>
    <property type="match status" value="1"/>
</dbReference>
<dbReference type="InterPro" id="IPR051558">
    <property type="entry name" value="Metallophosphoesterase_PAP"/>
</dbReference>
<reference evidence="5" key="1">
    <citation type="journal article" date="2012" name="J. Bacteriol.">
        <title>Genome sequences of type strains of seven species of the marine bacterium Pseudoalteromonas.</title>
        <authorList>
            <person name="Xie B.B."/>
            <person name="Shu Y.L."/>
            <person name="Qin Q.L."/>
            <person name="Rong J.C."/>
            <person name="Zhang X.Y."/>
            <person name="Chen X.L."/>
            <person name="Shi M."/>
            <person name="He H.L."/>
            <person name="Zhou B.C."/>
            <person name="Zhang Y.Z."/>
        </authorList>
    </citation>
    <scope>NUCLEOTIDE SEQUENCE</scope>
    <source>
        <strain evidence="5">DSM 8771</strain>
    </source>
</reference>
<dbReference type="Proteomes" id="UP000016487">
    <property type="component" value="Unassembled WGS sequence"/>
</dbReference>
<evidence type="ECO:0000313" key="6">
    <source>
        <dbReference type="Proteomes" id="UP000016487"/>
    </source>
</evidence>
<gene>
    <name evidence="5" type="ORF">PCIT_a2828</name>
</gene>
<name>A0AAD4AHV8_9GAMM</name>
<dbReference type="InterPro" id="IPR004843">
    <property type="entry name" value="Calcineurin-like_PHP"/>
</dbReference>
<evidence type="ECO:0000259" key="4">
    <source>
        <dbReference type="Pfam" id="PF00149"/>
    </source>
</evidence>
<dbReference type="Pfam" id="PF00149">
    <property type="entry name" value="Metallophos"/>
    <property type="match status" value="1"/>
</dbReference>
<feature type="signal peptide" evidence="3">
    <location>
        <begin position="1"/>
        <end position="30"/>
    </location>
</feature>
<dbReference type="EMBL" id="AHBZ03000021">
    <property type="protein sequence ID" value="KAF7769904.1"/>
    <property type="molecule type" value="Genomic_DNA"/>
</dbReference>
<organism evidence="5 6">
    <name type="scientific">Pseudoalteromonas citrea</name>
    <dbReference type="NCBI Taxonomy" id="43655"/>
    <lineage>
        <taxon>Bacteria</taxon>
        <taxon>Pseudomonadati</taxon>
        <taxon>Pseudomonadota</taxon>
        <taxon>Gammaproteobacteria</taxon>
        <taxon>Alteromonadales</taxon>
        <taxon>Pseudoalteromonadaceae</taxon>
        <taxon>Pseudoalteromonas</taxon>
    </lineage>
</organism>
<dbReference type="SUPFAM" id="SSF56300">
    <property type="entry name" value="Metallo-dependent phosphatases"/>
    <property type="match status" value="1"/>
</dbReference>
<evidence type="ECO:0000256" key="1">
    <source>
        <dbReference type="ARBA" id="ARBA00022729"/>
    </source>
</evidence>
<evidence type="ECO:0000313" key="5">
    <source>
        <dbReference type="EMBL" id="KAF7769904.1"/>
    </source>
</evidence>
<keyword evidence="1 3" id="KW-0732">Signal</keyword>
<dbReference type="InterPro" id="IPR029052">
    <property type="entry name" value="Metallo-depent_PP-like"/>
</dbReference>
<reference evidence="5" key="2">
    <citation type="submission" date="2015-03" db="EMBL/GenBank/DDBJ databases">
        <title>Genome sequence of Pseudoalteromonas citrea.</title>
        <authorList>
            <person name="Xie B.-B."/>
            <person name="Rong J.-C."/>
            <person name="Qin Q.-L."/>
            <person name="Zhang Y.-Z."/>
        </authorList>
    </citation>
    <scope>NUCLEOTIDE SEQUENCE</scope>
    <source>
        <strain evidence="5">DSM 8771</strain>
    </source>
</reference>
<evidence type="ECO:0000256" key="3">
    <source>
        <dbReference type="SAM" id="SignalP"/>
    </source>
</evidence>
<feature type="domain" description="Calcineurin-like phosphoesterase" evidence="4">
    <location>
        <begin position="124"/>
        <end position="335"/>
    </location>
</feature>
<evidence type="ECO:0000256" key="2">
    <source>
        <dbReference type="ARBA" id="ARBA00022801"/>
    </source>
</evidence>
<comment type="caution">
    <text evidence="5">The sequence shown here is derived from an EMBL/GenBank/DDBJ whole genome shotgun (WGS) entry which is preliminary data.</text>
</comment>
<dbReference type="PANTHER" id="PTHR10161:SF14">
    <property type="entry name" value="TARTRATE-RESISTANT ACID PHOSPHATASE TYPE 5"/>
    <property type="match status" value="1"/>
</dbReference>
<dbReference type="GO" id="GO:0016787">
    <property type="term" value="F:hydrolase activity"/>
    <property type="evidence" value="ECO:0007669"/>
    <property type="project" value="UniProtKB-KW"/>
</dbReference>
<keyword evidence="2" id="KW-0378">Hydrolase</keyword>